<evidence type="ECO:0000259" key="1">
    <source>
        <dbReference type="Pfam" id="PF01507"/>
    </source>
</evidence>
<keyword evidence="3" id="KW-1185">Reference proteome</keyword>
<dbReference type="PATRIC" id="fig|29422.6.peg.3290"/>
<comment type="caution">
    <text evidence="2">The sequence shown here is derived from an EMBL/GenBank/DDBJ whole genome shotgun (WGS) entry which is preliminary data.</text>
</comment>
<dbReference type="STRING" id="29422.Lbru_3112"/>
<dbReference type="InterPro" id="IPR014729">
    <property type="entry name" value="Rossmann-like_a/b/a_fold"/>
</dbReference>
<dbReference type="EMBL" id="LNXV01000036">
    <property type="protein sequence ID" value="KTC77005.1"/>
    <property type="molecule type" value="Genomic_DNA"/>
</dbReference>
<dbReference type="Gene3D" id="3.40.50.620">
    <property type="entry name" value="HUPs"/>
    <property type="match status" value="1"/>
</dbReference>
<dbReference type="SUPFAM" id="SSF52402">
    <property type="entry name" value="Adenine nucleotide alpha hydrolases-like"/>
    <property type="match status" value="1"/>
</dbReference>
<dbReference type="Proteomes" id="UP000054742">
    <property type="component" value="Unassembled WGS sequence"/>
</dbReference>
<evidence type="ECO:0000313" key="2">
    <source>
        <dbReference type="EMBL" id="KTC77005.1"/>
    </source>
</evidence>
<feature type="domain" description="Phosphoadenosine phosphosulphate reductase" evidence="1">
    <location>
        <begin position="4"/>
        <end position="160"/>
    </location>
</feature>
<protein>
    <recommendedName>
        <fullName evidence="1">Phosphoadenosine phosphosulphate reductase domain-containing protein</fullName>
    </recommendedName>
</protein>
<organism evidence="2 3">
    <name type="scientific">Legionella brunensis</name>
    <dbReference type="NCBI Taxonomy" id="29422"/>
    <lineage>
        <taxon>Bacteria</taxon>
        <taxon>Pseudomonadati</taxon>
        <taxon>Pseudomonadota</taxon>
        <taxon>Gammaproteobacteria</taxon>
        <taxon>Legionellales</taxon>
        <taxon>Legionellaceae</taxon>
        <taxon>Legionella</taxon>
    </lineage>
</organism>
<reference evidence="2 3" key="1">
    <citation type="submission" date="2015-11" db="EMBL/GenBank/DDBJ databases">
        <title>Genomic analysis of 38 Legionella species identifies large and diverse effector repertoires.</title>
        <authorList>
            <person name="Burstein D."/>
            <person name="Amaro F."/>
            <person name="Zusman T."/>
            <person name="Lifshitz Z."/>
            <person name="Cohen O."/>
            <person name="Gilbert J.A."/>
            <person name="Pupko T."/>
            <person name="Shuman H.A."/>
            <person name="Segal G."/>
        </authorList>
    </citation>
    <scope>NUCLEOTIDE SEQUENCE [LARGE SCALE GENOMIC DNA]</scope>
    <source>
        <strain evidence="2 3">ATCC 43878</strain>
    </source>
</reference>
<dbReference type="OrthoDB" id="5614754at2"/>
<gene>
    <name evidence="2" type="ORF">Lbru_3112</name>
</gene>
<proteinExistence type="predicted"/>
<name>A0A0W0S1L4_9GAMM</name>
<sequence>MHVIIGNFGNHSLAAMQALLEKGLPDIHFFYVETGWAAISWPERVAACASYAKKQGINVHHLVAQTNFSEMVITRKQFPSRKFQWCASFLKGLTIINHLDECDPACEALIVSGKRQHDSRRYANLQEFEYENELYQGRTLWNPLWRAGNEEFRQLIQRTGFTPLQHPSLECNPCIHIDVKQVSCVDASSIKRLEELEQNIQQTMFQQPIRELYSLNNRQSEEGFGLQQFDLGCGAPWGCGE</sequence>
<dbReference type="InterPro" id="IPR002500">
    <property type="entry name" value="PAPS_reduct_dom"/>
</dbReference>
<accession>A0A0W0S1L4</accession>
<dbReference type="AlphaFoldDB" id="A0A0W0S1L4"/>
<dbReference type="GO" id="GO:0003824">
    <property type="term" value="F:catalytic activity"/>
    <property type="evidence" value="ECO:0007669"/>
    <property type="project" value="InterPro"/>
</dbReference>
<evidence type="ECO:0000313" key="3">
    <source>
        <dbReference type="Proteomes" id="UP000054742"/>
    </source>
</evidence>
<dbReference type="Pfam" id="PF01507">
    <property type="entry name" value="PAPS_reduct"/>
    <property type="match status" value="1"/>
</dbReference>
<dbReference type="RefSeq" id="WP_058443054.1">
    <property type="nucleotide sequence ID" value="NZ_CAAAHU010000008.1"/>
</dbReference>